<dbReference type="CDD" id="cd08946">
    <property type="entry name" value="SDR_e"/>
    <property type="match status" value="1"/>
</dbReference>
<dbReference type="AlphaFoldDB" id="A0AA91GAC0"/>
<evidence type="ECO:0000259" key="1">
    <source>
        <dbReference type="Pfam" id="PF01370"/>
    </source>
</evidence>
<dbReference type="PANTHER" id="PTHR43245">
    <property type="entry name" value="BIFUNCTIONAL POLYMYXIN RESISTANCE PROTEIN ARNA"/>
    <property type="match status" value="1"/>
</dbReference>
<dbReference type="PANTHER" id="PTHR43245:SF23">
    <property type="entry name" value="NAD(P)-BINDING DOMAIN-CONTAINING PROTEIN"/>
    <property type="match status" value="1"/>
</dbReference>
<evidence type="ECO:0000313" key="3">
    <source>
        <dbReference type="Proteomes" id="UP000183039"/>
    </source>
</evidence>
<gene>
    <name evidence="2" type="ORF">RV15_GL000740</name>
</gene>
<organism evidence="2 3">
    <name type="scientific">Enterococcus silesiacus</name>
    <dbReference type="NCBI Taxonomy" id="332949"/>
    <lineage>
        <taxon>Bacteria</taxon>
        <taxon>Bacillati</taxon>
        <taxon>Bacillota</taxon>
        <taxon>Bacilli</taxon>
        <taxon>Lactobacillales</taxon>
        <taxon>Enterococcaceae</taxon>
        <taxon>Enterococcus</taxon>
    </lineage>
</organism>
<evidence type="ECO:0000313" key="2">
    <source>
        <dbReference type="EMBL" id="OJG91463.1"/>
    </source>
</evidence>
<name>A0AA91GAC0_9ENTE</name>
<comment type="caution">
    <text evidence="2">The sequence shown here is derived from an EMBL/GenBank/DDBJ whole genome shotgun (WGS) entry which is preliminary data.</text>
</comment>
<dbReference type="EMBL" id="JXLC01000014">
    <property type="protein sequence ID" value="OJG91463.1"/>
    <property type="molecule type" value="Genomic_DNA"/>
</dbReference>
<dbReference type="Gene3D" id="3.40.50.720">
    <property type="entry name" value="NAD(P)-binding Rossmann-like Domain"/>
    <property type="match status" value="1"/>
</dbReference>
<protein>
    <recommendedName>
        <fullName evidence="1">NAD-dependent epimerase/dehydratase domain-containing protein</fullName>
    </recommendedName>
</protein>
<dbReference type="InterPro" id="IPR036291">
    <property type="entry name" value="NAD(P)-bd_dom_sf"/>
</dbReference>
<dbReference type="Proteomes" id="UP000183039">
    <property type="component" value="Unassembled WGS sequence"/>
</dbReference>
<reference evidence="2 3" key="1">
    <citation type="submission" date="2014-12" db="EMBL/GenBank/DDBJ databases">
        <title>Draft genome sequences of 29 type strains of Enterococci.</title>
        <authorList>
            <person name="Zhong Z."/>
            <person name="Sun Z."/>
            <person name="Liu W."/>
            <person name="Zhang W."/>
            <person name="Zhang H."/>
        </authorList>
    </citation>
    <scope>NUCLEOTIDE SEQUENCE [LARGE SCALE GENOMIC DNA]</scope>
    <source>
        <strain evidence="2 3">DSM 22801</strain>
    </source>
</reference>
<sequence length="303" mass="34374">MVERKLKVVVTGASGFLGKQVVKDLKKISSIELISLTRNKNADFYTDYSLNSLNRWFENADVVVHLAAKRGRGVTFEDYNENVLLSEKVVIASKENSIGKFIYISSISAYSDSNLLPWRENDSPSPCSFYGLSKVVGEEICRLHLNSTETSLYILRLAHVFGPNEKNNYMINLFIRQALNKQELSLTNLTEDKREFIYIKDVIKAIRMTIFHDDGDDGYYLLNIGAENILTNLEVGKLVNKVFDNEKLLVLGDISKNSSNSSFMNHSLAKSTIDYSASYSMEKALEEIKQEMEGVEKNVPIFY</sequence>
<dbReference type="InterPro" id="IPR050177">
    <property type="entry name" value="Lipid_A_modif_metabolic_enz"/>
</dbReference>
<dbReference type="SUPFAM" id="SSF51735">
    <property type="entry name" value="NAD(P)-binding Rossmann-fold domains"/>
    <property type="match status" value="1"/>
</dbReference>
<accession>A0AA91GAC0</accession>
<dbReference type="Pfam" id="PF01370">
    <property type="entry name" value="Epimerase"/>
    <property type="match status" value="1"/>
</dbReference>
<feature type="domain" description="NAD-dependent epimerase/dehydratase" evidence="1">
    <location>
        <begin position="8"/>
        <end position="225"/>
    </location>
</feature>
<dbReference type="InterPro" id="IPR001509">
    <property type="entry name" value="Epimerase_deHydtase"/>
</dbReference>
<proteinExistence type="predicted"/>